<keyword evidence="4" id="KW-1185">Reference proteome</keyword>
<dbReference type="SUPFAM" id="SSF50037">
    <property type="entry name" value="C-terminal domain of transcriptional repressors"/>
    <property type="match status" value="1"/>
</dbReference>
<reference evidence="3" key="1">
    <citation type="submission" date="2020-11" db="EMBL/GenBank/DDBJ databases">
        <title>Genome seq and assembly of Planobacterium sp.</title>
        <authorList>
            <person name="Chhetri G."/>
        </authorList>
    </citation>
    <scope>NUCLEOTIDE SEQUENCE</scope>
    <source>
        <strain evidence="3">GCR5</strain>
    </source>
</reference>
<gene>
    <name evidence="3" type="ORF">IC612_08935</name>
</gene>
<dbReference type="AlphaFoldDB" id="A0A931E707"/>
<dbReference type="SMART" id="SM00899">
    <property type="entry name" value="FeoA"/>
    <property type="match status" value="1"/>
</dbReference>
<evidence type="ECO:0000313" key="4">
    <source>
        <dbReference type="Proteomes" id="UP000694480"/>
    </source>
</evidence>
<dbReference type="InterPro" id="IPR008988">
    <property type="entry name" value="Transcriptional_repressor_C"/>
</dbReference>
<dbReference type="GO" id="GO:0046914">
    <property type="term" value="F:transition metal ion binding"/>
    <property type="evidence" value="ECO:0007669"/>
    <property type="project" value="InterPro"/>
</dbReference>
<sequence>MRCAGLVVDYENPELTMPNKIIEMGLLPGTPFIILYQAPFRGPLYIEYGQERTRIALRVEEAEFIKVEAIR</sequence>
<dbReference type="Gene3D" id="2.30.30.90">
    <property type="match status" value="1"/>
</dbReference>
<keyword evidence="1" id="KW-0408">Iron</keyword>
<comment type="caution">
    <text evidence="3">The sequence shown here is derived from an EMBL/GenBank/DDBJ whole genome shotgun (WGS) entry which is preliminary data.</text>
</comment>
<dbReference type="InterPro" id="IPR007167">
    <property type="entry name" value="Fe-transptr_FeoA-like"/>
</dbReference>
<evidence type="ECO:0000259" key="2">
    <source>
        <dbReference type="SMART" id="SM00899"/>
    </source>
</evidence>
<name>A0A931E707_9FLAO</name>
<protein>
    <submittedName>
        <fullName evidence="3">Ferrous iron transport protein A</fullName>
    </submittedName>
</protein>
<proteinExistence type="predicted"/>
<organism evidence="3 4">
    <name type="scientific">Planobacterium oryzisoli</name>
    <dbReference type="NCBI Taxonomy" id="2771435"/>
    <lineage>
        <taxon>Bacteria</taxon>
        <taxon>Pseudomonadati</taxon>
        <taxon>Bacteroidota</taxon>
        <taxon>Flavobacteriia</taxon>
        <taxon>Flavobacteriales</taxon>
        <taxon>Weeksellaceae</taxon>
        <taxon>Chryseobacterium group</taxon>
        <taxon>Chryseobacterium</taxon>
    </lineage>
</organism>
<evidence type="ECO:0000313" key="3">
    <source>
        <dbReference type="EMBL" id="MBF5027920.1"/>
    </source>
</evidence>
<feature type="domain" description="Ferrous iron transporter FeoA-like" evidence="2">
    <location>
        <begin position="1"/>
        <end position="69"/>
    </location>
</feature>
<evidence type="ECO:0000256" key="1">
    <source>
        <dbReference type="ARBA" id="ARBA00023004"/>
    </source>
</evidence>
<dbReference type="Pfam" id="PF04023">
    <property type="entry name" value="FeoA"/>
    <property type="match status" value="1"/>
</dbReference>
<dbReference type="Proteomes" id="UP000694480">
    <property type="component" value="Unassembled WGS sequence"/>
</dbReference>
<dbReference type="InterPro" id="IPR038157">
    <property type="entry name" value="FeoA_core_dom"/>
</dbReference>
<dbReference type="EMBL" id="JADKYY010000012">
    <property type="protein sequence ID" value="MBF5027920.1"/>
    <property type="molecule type" value="Genomic_DNA"/>
</dbReference>
<accession>A0A931E707</accession>